<evidence type="ECO:0000313" key="2">
    <source>
        <dbReference type="EMBL" id="KAJ7703323.1"/>
    </source>
</evidence>
<dbReference type="EMBL" id="JARKIE010000013">
    <property type="protein sequence ID" value="KAJ7703323.1"/>
    <property type="molecule type" value="Genomic_DNA"/>
</dbReference>
<dbReference type="Proteomes" id="UP001221757">
    <property type="component" value="Unassembled WGS sequence"/>
</dbReference>
<reference evidence="2" key="1">
    <citation type="submission" date="2023-03" db="EMBL/GenBank/DDBJ databases">
        <title>Massive genome expansion in bonnet fungi (Mycena s.s.) driven by repeated elements and novel gene families across ecological guilds.</title>
        <authorList>
            <consortium name="Lawrence Berkeley National Laboratory"/>
            <person name="Harder C.B."/>
            <person name="Miyauchi S."/>
            <person name="Viragh M."/>
            <person name="Kuo A."/>
            <person name="Thoen E."/>
            <person name="Andreopoulos B."/>
            <person name="Lu D."/>
            <person name="Skrede I."/>
            <person name="Drula E."/>
            <person name="Henrissat B."/>
            <person name="Morin E."/>
            <person name="Kohler A."/>
            <person name="Barry K."/>
            <person name="LaButti K."/>
            <person name="Morin E."/>
            <person name="Salamov A."/>
            <person name="Lipzen A."/>
            <person name="Mereny Z."/>
            <person name="Hegedus B."/>
            <person name="Baldrian P."/>
            <person name="Stursova M."/>
            <person name="Weitz H."/>
            <person name="Taylor A."/>
            <person name="Grigoriev I.V."/>
            <person name="Nagy L.G."/>
            <person name="Martin F."/>
            <person name="Kauserud H."/>
        </authorList>
    </citation>
    <scope>NUCLEOTIDE SEQUENCE</scope>
    <source>
        <strain evidence="2">CBHHK067</strain>
    </source>
</reference>
<accession>A0AAD7DZH4</accession>
<keyword evidence="3" id="KW-1185">Reference proteome</keyword>
<comment type="caution">
    <text evidence="2">The sequence shown here is derived from an EMBL/GenBank/DDBJ whole genome shotgun (WGS) entry which is preliminary data.</text>
</comment>
<feature type="compositionally biased region" description="Pro residues" evidence="1">
    <location>
        <begin position="58"/>
        <end position="67"/>
    </location>
</feature>
<sequence>MTGFPASSGTEPSVPVASLPGANAQTVATLQAMLATMATLSQAQRPTAPAAPAVSPTTPAPAPPTPAPVVQATAVPPPIGLLTHGPWVVGSLYVIVPSASLMPIAEDAGLNHALALNAVIGISSSAMKSYKSQALVLAAFNEMLQYRMVVVIPT</sequence>
<feature type="region of interest" description="Disordered" evidence="1">
    <location>
        <begin position="45"/>
        <end position="67"/>
    </location>
</feature>
<evidence type="ECO:0000313" key="3">
    <source>
        <dbReference type="Proteomes" id="UP001221757"/>
    </source>
</evidence>
<name>A0AAD7DZH4_MYCRO</name>
<gene>
    <name evidence="2" type="ORF">B0H17DRAFT_1194510</name>
</gene>
<dbReference type="AlphaFoldDB" id="A0AAD7DZH4"/>
<evidence type="ECO:0000256" key="1">
    <source>
        <dbReference type="SAM" id="MobiDB-lite"/>
    </source>
</evidence>
<proteinExistence type="predicted"/>
<feature type="compositionally biased region" description="Low complexity" evidence="1">
    <location>
        <begin position="45"/>
        <end position="57"/>
    </location>
</feature>
<protein>
    <submittedName>
        <fullName evidence="2">Uncharacterized protein</fullName>
    </submittedName>
</protein>
<organism evidence="2 3">
    <name type="scientific">Mycena rosella</name>
    <name type="common">Pink bonnet</name>
    <name type="synonym">Agaricus rosellus</name>
    <dbReference type="NCBI Taxonomy" id="1033263"/>
    <lineage>
        <taxon>Eukaryota</taxon>
        <taxon>Fungi</taxon>
        <taxon>Dikarya</taxon>
        <taxon>Basidiomycota</taxon>
        <taxon>Agaricomycotina</taxon>
        <taxon>Agaricomycetes</taxon>
        <taxon>Agaricomycetidae</taxon>
        <taxon>Agaricales</taxon>
        <taxon>Marasmiineae</taxon>
        <taxon>Mycenaceae</taxon>
        <taxon>Mycena</taxon>
    </lineage>
</organism>